<dbReference type="EMBL" id="CAJNOU010006028">
    <property type="protein sequence ID" value="CAF1494915.1"/>
    <property type="molecule type" value="Genomic_DNA"/>
</dbReference>
<dbReference type="GO" id="GO:0060271">
    <property type="term" value="P:cilium assembly"/>
    <property type="evidence" value="ECO:0007669"/>
    <property type="project" value="TreeGrafter"/>
</dbReference>
<keyword evidence="6 12" id="KW-1133">Transmembrane helix</keyword>
<evidence type="ECO:0000256" key="5">
    <source>
        <dbReference type="ARBA" id="ARBA00022692"/>
    </source>
</evidence>
<keyword evidence="9" id="KW-0325">Glycoprotein</keyword>
<keyword evidence="10" id="KW-0966">Cell projection</keyword>
<proteinExistence type="inferred from homology"/>
<organism evidence="13 15">
    <name type="scientific">Rotaria sordida</name>
    <dbReference type="NCBI Taxonomy" id="392033"/>
    <lineage>
        <taxon>Eukaryota</taxon>
        <taxon>Metazoa</taxon>
        <taxon>Spiralia</taxon>
        <taxon>Gnathifera</taxon>
        <taxon>Rotifera</taxon>
        <taxon>Eurotatoria</taxon>
        <taxon>Bdelloidea</taxon>
        <taxon>Philodinida</taxon>
        <taxon>Philodinidae</taxon>
        <taxon>Rotaria</taxon>
    </lineage>
</organism>
<dbReference type="PANTHER" id="PTHR14605">
    <property type="entry name" value="CHST5 PROTEIN"/>
    <property type="match status" value="1"/>
</dbReference>
<accession>A0A815SQX6</accession>
<feature type="transmembrane region" description="Helical" evidence="12">
    <location>
        <begin position="20"/>
        <end position="40"/>
    </location>
</feature>
<comment type="similarity">
    <text evidence="2">Belongs to the TMEM231 family.</text>
</comment>
<keyword evidence="7" id="KW-0969">Cilium</keyword>
<evidence type="ECO:0000256" key="9">
    <source>
        <dbReference type="ARBA" id="ARBA00023180"/>
    </source>
</evidence>
<dbReference type="EMBL" id="CAJOBE010000098">
    <property type="protein sequence ID" value="CAF3567827.1"/>
    <property type="molecule type" value="Genomic_DNA"/>
</dbReference>
<keyword evidence="8 12" id="KW-0472">Membrane</keyword>
<gene>
    <name evidence="14" type="ORF">FNK824_LOCUS1787</name>
    <name evidence="13" type="ORF">SEV965_LOCUS35768</name>
</gene>
<evidence type="ECO:0000313" key="15">
    <source>
        <dbReference type="Proteomes" id="UP000663889"/>
    </source>
</evidence>
<evidence type="ECO:0000256" key="6">
    <source>
        <dbReference type="ARBA" id="ARBA00022989"/>
    </source>
</evidence>
<dbReference type="PANTHER" id="PTHR14605:SF1">
    <property type="entry name" value="TRANSMEMBRANE PROTEIN 231"/>
    <property type="match status" value="1"/>
</dbReference>
<evidence type="ECO:0000256" key="4">
    <source>
        <dbReference type="ARBA" id="ARBA00022475"/>
    </source>
</evidence>
<dbReference type="Proteomes" id="UP000663874">
    <property type="component" value="Unassembled WGS sequence"/>
</dbReference>
<evidence type="ECO:0000313" key="13">
    <source>
        <dbReference type="EMBL" id="CAF1494915.1"/>
    </source>
</evidence>
<comment type="function">
    <text evidence="11">Transmembrane component of the tectonic-like complex, a complex localized at the transition zone of primary cilia and acting as a barrier that prevents diffusion of transmembrane proteins between the cilia and plasma membranes. Required for ciliogenesis and sonic hedgehog/SHH signaling.</text>
</comment>
<evidence type="ECO:0000256" key="2">
    <source>
        <dbReference type="ARBA" id="ARBA00009082"/>
    </source>
</evidence>
<dbReference type="AlphaFoldDB" id="A0A815SQX6"/>
<evidence type="ECO:0000256" key="8">
    <source>
        <dbReference type="ARBA" id="ARBA00023136"/>
    </source>
</evidence>
<keyword evidence="4" id="KW-1003">Cell membrane</keyword>
<evidence type="ECO:0000256" key="10">
    <source>
        <dbReference type="ARBA" id="ARBA00023273"/>
    </source>
</evidence>
<evidence type="ECO:0000256" key="3">
    <source>
        <dbReference type="ARBA" id="ARBA00015087"/>
    </source>
</evidence>
<evidence type="ECO:0000313" key="14">
    <source>
        <dbReference type="EMBL" id="CAF3567827.1"/>
    </source>
</evidence>
<dbReference type="Pfam" id="PF10149">
    <property type="entry name" value="TM231"/>
    <property type="match status" value="1"/>
</dbReference>
<dbReference type="GO" id="GO:0060170">
    <property type="term" value="C:ciliary membrane"/>
    <property type="evidence" value="ECO:0007669"/>
    <property type="project" value="UniProtKB-SubCell"/>
</dbReference>
<comment type="caution">
    <text evidence="13">The sequence shown here is derived from an EMBL/GenBank/DDBJ whole genome shotgun (WGS) entry which is preliminary data.</text>
</comment>
<dbReference type="Proteomes" id="UP000663889">
    <property type="component" value="Unassembled WGS sequence"/>
</dbReference>
<dbReference type="GO" id="GO:0035869">
    <property type="term" value="C:ciliary transition zone"/>
    <property type="evidence" value="ECO:0007669"/>
    <property type="project" value="TreeGrafter"/>
</dbReference>
<comment type="subcellular location">
    <subcellularLocation>
        <location evidence="1">Cell projection</location>
        <location evidence="1">Cilium membrane</location>
        <topology evidence="1">Multi-pass membrane protein</topology>
    </subcellularLocation>
</comment>
<evidence type="ECO:0000256" key="1">
    <source>
        <dbReference type="ARBA" id="ARBA00004272"/>
    </source>
</evidence>
<dbReference type="InterPro" id="IPR019306">
    <property type="entry name" value="TMEM231"/>
</dbReference>
<keyword evidence="5 12" id="KW-0812">Transmembrane</keyword>
<protein>
    <recommendedName>
        <fullName evidence="3">Transmembrane protein 231</fullName>
    </recommendedName>
</protein>
<evidence type="ECO:0000256" key="7">
    <source>
        <dbReference type="ARBA" id="ARBA00023069"/>
    </source>
</evidence>
<reference evidence="13" key="1">
    <citation type="submission" date="2021-02" db="EMBL/GenBank/DDBJ databases">
        <authorList>
            <person name="Nowell W R."/>
        </authorList>
    </citation>
    <scope>NUCLEOTIDE SEQUENCE</scope>
</reference>
<evidence type="ECO:0000256" key="11">
    <source>
        <dbReference type="ARBA" id="ARBA00024803"/>
    </source>
</evidence>
<dbReference type="GO" id="GO:0032880">
    <property type="term" value="P:regulation of protein localization"/>
    <property type="evidence" value="ECO:0007669"/>
    <property type="project" value="TreeGrafter"/>
</dbReference>
<sequence length="310" mass="36201">MVLYKVYSQEYRIRYLAHPCSTAILFQISCLFLTFLPPLFTSYFTNGFYYKELTYSEQANVSFLEKYNLIIDSLSSLRFSSSDTRLNNYFSSSYYPSTLKTYIPGDINGDDIADQQKITLNIILPESISDKIINLWLIFQYSLNRYPLINMETLGLISLKAPSSLLANSTVNVYGQLRFHQREPILSYINDSSIQGSIIDFGTYSLVPSFDDILDRYNSRNYFTSFDQQYVQWSSSSLSSSTDSFIRLTINVVVNTGPQLYRYVPNFWKEFRWTWIQYFTSLLPFFYVANKFKEFVFSNGLVRTIVRKSP</sequence>
<name>A0A815SQX6_9BILA</name>
<evidence type="ECO:0000256" key="12">
    <source>
        <dbReference type="SAM" id="Phobius"/>
    </source>
</evidence>